<dbReference type="EMBL" id="CP021965">
    <property type="protein sequence ID" value="AWV33907.1"/>
    <property type="molecule type" value="Genomic_DNA"/>
</dbReference>
<dbReference type="InterPro" id="IPR050624">
    <property type="entry name" value="HTH-type_Tx_Regulator"/>
</dbReference>
<feature type="domain" description="HTH tetR-type" evidence="3">
    <location>
        <begin position="50"/>
        <end position="110"/>
    </location>
</feature>
<dbReference type="PANTHER" id="PTHR43479:SF11">
    <property type="entry name" value="ACREF_ENVCD OPERON REPRESSOR-RELATED"/>
    <property type="match status" value="1"/>
</dbReference>
<accession>A0AAD0KJ67</accession>
<reference evidence="4 5" key="1">
    <citation type="submission" date="2017-06" db="EMBL/GenBank/DDBJ databases">
        <title>Complete genome sequence of Paenibacillus odorifer CBA7130.</title>
        <authorList>
            <person name="Nam Y.-D."/>
            <person name="Kang J."/>
            <person name="Chung W.-H."/>
        </authorList>
    </citation>
    <scope>NUCLEOTIDE SEQUENCE [LARGE SCALE GENOMIC DNA]</scope>
    <source>
        <strain evidence="4 5">CBA7130</strain>
    </source>
</reference>
<dbReference type="Proteomes" id="UP000249163">
    <property type="component" value="Chromosome"/>
</dbReference>
<dbReference type="PANTHER" id="PTHR43479">
    <property type="entry name" value="ACREF/ENVCD OPERON REPRESSOR-RELATED"/>
    <property type="match status" value="1"/>
</dbReference>
<dbReference type="InterPro" id="IPR001647">
    <property type="entry name" value="HTH_TetR"/>
</dbReference>
<dbReference type="PROSITE" id="PS50977">
    <property type="entry name" value="HTH_TETR_2"/>
    <property type="match status" value="1"/>
</dbReference>
<evidence type="ECO:0000256" key="1">
    <source>
        <dbReference type="ARBA" id="ARBA00023125"/>
    </source>
</evidence>
<protein>
    <submittedName>
        <fullName evidence="4">TetR family transcriptional regulator</fullName>
    </submittedName>
</protein>
<keyword evidence="1 2" id="KW-0238">DNA-binding</keyword>
<feature type="DNA-binding region" description="H-T-H motif" evidence="2">
    <location>
        <begin position="73"/>
        <end position="92"/>
    </location>
</feature>
<evidence type="ECO:0000256" key="2">
    <source>
        <dbReference type="PROSITE-ProRule" id="PRU00335"/>
    </source>
</evidence>
<organism evidence="4 5">
    <name type="scientific">Paenibacillus odorifer</name>
    <dbReference type="NCBI Taxonomy" id="189426"/>
    <lineage>
        <taxon>Bacteria</taxon>
        <taxon>Bacillati</taxon>
        <taxon>Bacillota</taxon>
        <taxon>Bacilli</taxon>
        <taxon>Bacillales</taxon>
        <taxon>Paenibacillaceae</taxon>
        <taxon>Paenibacillus</taxon>
    </lineage>
</organism>
<dbReference type="AlphaFoldDB" id="A0AAD0KJ67"/>
<dbReference type="SUPFAM" id="SSF46689">
    <property type="entry name" value="Homeodomain-like"/>
    <property type="match status" value="1"/>
</dbReference>
<sequence>MPYGFSILKILMKNNETNIRMYKRRGNVISNHELYSPNSSQHRSNKETNRLTREAICTALVFLIQEQSFSKITITDIVKRAGVSRTAYYNNYSSKQEILVDLVDSLIFEINQKLLPYTNELTGKAKEPQKFIKVLFEVIFQQRNIYKALQSAKFDDVILDCLNEMMLSTAHDKSDENVYRIYFKAGALYNVLLKWIQSDFAKSIDEMTKICLEVYHTPMSQE</sequence>
<evidence type="ECO:0000313" key="4">
    <source>
        <dbReference type="EMBL" id="AWV33907.1"/>
    </source>
</evidence>
<gene>
    <name evidence="4" type="ORF">CD191_15510</name>
</gene>
<dbReference type="Pfam" id="PF14278">
    <property type="entry name" value="TetR_C_8"/>
    <property type="match status" value="1"/>
</dbReference>
<evidence type="ECO:0000313" key="5">
    <source>
        <dbReference type="Proteomes" id="UP000249163"/>
    </source>
</evidence>
<dbReference type="InterPro" id="IPR009057">
    <property type="entry name" value="Homeodomain-like_sf"/>
</dbReference>
<dbReference type="InterPro" id="IPR039532">
    <property type="entry name" value="TetR_C_Firmicutes"/>
</dbReference>
<name>A0AAD0KJ67_9BACL</name>
<dbReference type="GO" id="GO:0003677">
    <property type="term" value="F:DNA binding"/>
    <property type="evidence" value="ECO:0007669"/>
    <property type="project" value="UniProtKB-UniRule"/>
</dbReference>
<proteinExistence type="predicted"/>
<dbReference type="Pfam" id="PF00440">
    <property type="entry name" value="TetR_N"/>
    <property type="match status" value="1"/>
</dbReference>
<dbReference type="Gene3D" id="1.10.357.10">
    <property type="entry name" value="Tetracycline Repressor, domain 2"/>
    <property type="match status" value="1"/>
</dbReference>
<evidence type="ECO:0000259" key="3">
    <source>
        <dbReference type="PROSITE" id="PS50977"/>
    </source>
</evidence>